<keyword evidence="4 7" id="KW-0812">Transmembrane</keyword>
<feature type="transmembrane region" description="Helical" evidence="7">
    <location>
        <begin position="238"/>
        <end position="258"/>
    </location>
</feature>
<feature type="domain" description="ABC transmembrane type-1" evidence="8">
    <location>
        <begin position="74"/>
        <end position="257"/>
    </location>
</feature>
<evidence type="ECO:0000256" key="5">
    <source>
        <dbReference type="ARBA" id="ARBA00022989"/>
    </source>
</evidence>
<dbReference type="CDD" id="cd06261">
    <property type="entry name" value="TM_PBP2"/>
    <property type="match status" value="1"/>
</dbReference>
<evidence type="ECO:0000256" key="4">
    <source>
        <dbReference type="ARBA" id="ARBA00022692"/>
    </source>
</evidence>
<proteinExistence type="inferred from homology"/>
<gene>
    <name evidence="9" type="ORF">IAB44_08745</name>
</gene>
<keyword evidence="2 7" id="KW-0813">Transport</keyword>
<dbReference type="GO" id="GO:0005886">
    <property type="term" value="C:plasma membrane"/>
    <property type="evidence" value="ECO:0007669"/>
    <property type="project" value="UniProtKB-SubCell"/>
</dbReference>
<name>A0A9D1ESW4_9FIRM</name>
<keyword evidence="5 7" id="KW-1133">Transmembrane helix</keyword>
<feature type="transmembrane region" description="Helical" evidence="7">
    <location>
        <begin position="70"/>
        <end position="98"/>
    </location>
</feature>
<comment type="similarity">
    <text evidence="7">Belongs to the binding-protein-dependent transport system permease family.</text>
</comment>
<dbReference type="Gene3D" id="1.10.3720.10">
    <property type="entry name" value="MetI-like"/>
    <property type="match status" value="1"/>
</dbReference>
<feature type="transmembrane region" description="Helical" evidence="7">
    <location>
        <begin position="15"/>
        <end position="36"/>
    </location>
</feature>
<reference evidence="9" key="2">
    <citation type="journal article" date="2021" name="PeerJ">
        <title>Extensive microbial diversity within the chicken gut microbiome revealed by metagenomics and culture.</title>
        <authorList>
            <person name="Gilroy R."/>
            <person name="Ravi A."/>
            <person name="Getino M."/>
            <person name="Pursley I."/>
            <person name="Horton D.L."/>
            <person name="Alikhan N.F."/>
            <person name="Baker D."/>
            <person name="Gharbi K."/>
            <person name="Hall N."/>
            <person name="Watson M."/>
            <person name="Adriaenssens E.M."/>
            <person name="Foster-Nyarko E."/>
            <person name="Jarju S."/>
            <person name="Secka A."/>
            <person name="Antonio M."/>
            <person name="Oren A."/>
            <person name="Chaudhuri R.R."/>
            <person name="La Ragione R."/>
            <person name="Hildebrand F."/>
            <person name="Pallen M.J."/>
        </authorList>
    </citation>
    <scope>NUCLEOTIDE SEQUENCE</scope>
    <source>
        <strain evidence="9">CHK190-19873</strain>
    </source>
</reference>
<comment type="subcellular location">
    <subcellularLocation>
        <location evidence="1 7">Cell membrane</location>
        <topology evidence="1 7">Multi-pass membrane protein</topology>
    </subcellularLocation>
</comment>
<dbReference type="InterPro" id="IPR035906">
    <property type="entry name" value="MetI-like_sf"/>
</dbReference>
<dbReference type="PANTHER" id="PTHR30043">
    <property type="entry name" value="PHOSPHONATES TRANSPORT SYSTEM PERMEASE PROTEIN"/>
    <property type="match status" value="1"/>
</dbReference>
<feature type="transmembrane region" description="Helical" evidence="7">
    <location>
        <begin position="209"/>
        <end position="231"/>
    </location>
</feature>
<sequence length="266" mass="28890">MKKKISLIAREQKRLYTGFLIAAVALFALTTLYTNFNPMVLVRNGDAFWSFITEDFLPPALPKASSIPGVFSSVLVTLALAMSSTTIAAILAFFVSLFGSEKVSPFPRGAKYVRGFATFLRNIPALVWAFILFSSLGIGTGVGFVALCITSFAFMIRAFVETMEDVSQDCVESLQAVGASFPQRVAQAILPSCLNGFLSWFLYCIEVNIRASTIVGMVGGGGVGLTLFSYIKGFRYDIALSIILLVAAMVIVVDRITAKLREEILK</sequence>
<evidence type="ECO:0000256" key="2">
    <source>
        <dbReference type="ARBA" id="ARBA00022448"/>
    </source>
</evidence>
<dbReference type="AlphaFoldDB" id="A0A9D1ESW4"/>
<keyword evidence="3" id="KW-1003">Cell membrane</keyword>
<evidence type="ECO:0000256" key="7">
    <source>
        <dbReference type="RuleBase" id="RU363032"/>
    </source>
</evidence>
<dbReference type="PANTHER" id="PTHR30043:SF1">
    <property type="entry name" value="ABC TRANSPORT SYSTEM PERMEASE PROTEIN P69"/>
    <property type="match status" value="1"/>
</dbReference>
<evidence type="ECO:0000259" key="8">
    <source>
        <dbReference type="PROSITE" id="PS50928"/>
    </source>
</evidence>
<evidence type="ECO:0000313" key="10">
    <source>
        <dbReference type="Proteomes" id="UP000823935"/>
    </source>
</evidence>
<evidence type="ECO:0000256" key="6">
    <source>
        <dbReference type="ARBA" id="ARBA00023136"/>
    </source>
</evidence>
<keyword evidence="6 7" id="KW-0472">Membrane</keyword>
<feature type="transmembrane region" description="Helical" evidence="7">
    <location>
        <begin position="119"/>
        <end position="136"/>
    </location>
</feature>
<accession>A0A9D1ESW4</accession>
<dbReference type="SUPFAM" id="SSF161098">
    <property type="entry name" value="MetI-like"/>
    <property type="match status" value="1"/>
</dbReference>
<protein>
    <submittedName>
        <fullName evidence="9">ABC transporter permease subunit</fullName>
    </submittedName>
</protein>
<evidence type="ECO:0000256" key="3">
    <source>
        <dbReference type="ARBA" id="ARBA00022475"/>
    </source>
</evidence>
<dbReference type="PROSITE" id="PS50928">
    <property type="entry name" value="ABC_TM1"/>
    <property type="match status" value="1"/>
</dbReference>
<reference evidence="9" key="1">
    <citation type="submission" date="2020-10" db="EMBL/GenBank/DDBJ databases">
        <authorList>
            <person name="Gilroy R."/>
        </authorList>
    </citation>
    <scope>NUCLEOTIDE SEQUENCE</scope>
    <source>
        <strain evidence="9">CHK190-19873</strain>
    </source>
</reference>
<evidence type="ECO:0000313" key="9">
    <source>
        <dbReference type="EMBL" id="HIS31614.1"/>
    </source>
</evidence>
<dbReference type="GO" id="GO:0055085">
    <property type="term" value="P:transmembrane transport"/>
    <property type="evidence" value="ECO:0007669"/>
    <property type="project" value="InterPro"/>
</dbReference>
<dbReference type="InterPro" id="IPR000515">
    <property type="entry name" value="MetI-like"/>
</dbReference>
<dbReference type="Pfam" id="PF00528">
    <property type="entry name" value="BPD_transp_1"/>
    <property type="match status" value="1"/>
</dbReference>
<organism evidence="9 10">
    <name type="scientific">Candidatus Limivivens intestinipullorum</name>
    <dbReference type="NCBI Taxonomy" id="2840858"/>
    <lineage>
        <taxon>Bacteria</taxon>
        <taxon>Bacillati</taxon>
        <taxon>Bacillota</taxon>
        <taxon>Clostridia</taxon>
        <taxon>Lachnospirales</taxon>
        <taxon>Lachnospiraceae</taxon>
        <taxon>Lachnospiraceae incertae sedis</taxon>
        <taxon>Candidatus Limivivens</taxon>
    </lineage>
</organism>
<evidence type="ECO:0000256" key="1">
    <source>
        <dbReference type="ARBA" id="ARBA00004651"/>
    </source>
</evidence>
<dbReference type="Proteomes" id="UP000823935">
    <property type="component" value="Unassembled WGS sequence"/>
</dbReference>
<comment type="caution">
    <text evidence="9">The sequence shown here is derived from an EMBL/GenBank/DDBJ whole genome shotgun (WGS) entry which is preliminary data.</text>
</comment>
<dbReference type="EMBL" id="DVIQ01000046">
    <property type="protein sequence ID" value="HIS31614.1"/>
    <property type="molecule type" value="Genomic_DNA"/>
</dbReference>
<feature type="transmembrane region" description="Helical" evidence="7">
    <location>
        <begin position="142"/>
        <end position="160"/>
    </location>
</feature>